<dbReference type="Proteomes" id="UP000183995">
    <property type="component" value="Unassembled WGS sequence"/>
</dbReference>
<dbReference type="PANTHER" id="PTHR47099">
    <property type="entry name" value="METHYLCOBAMIDE:COM METHYLTRANSFERASE MTBA"/>
    <property type="match status" value="1"/>
</dbReference>
<sequence>MLTSKQNVLETLKIGGKPDRLVNQYRPYVLVQSDPVYQLVRGNRARGKTTKDVWGTEIAWPEDQHAAMPHVTEENKVLKDITKWRELKVPDLAAAAKDPASWEPALKAAAAVDHNEKLVMGFMGTGVFEQLHFLMGFEDTLANMLMEPEAMAELVEVVGEYRFTYMKLLVDNLKPDIILSHDDWGSKNSMFMNPDTWREIIKPQYVKIYGYAKEHGVKIMHHADSFLEPIVEDMVELGIDIWQGVLPQNDIVKLQKQLKGRMVLMGGIDAAIVDWPNTPEDVIRKEVRRACATYGPGGGFIPSLTYGGPGSIFPNVDATISDEIERYNKEVYGVHE</sequence>
<accession>A0A1M5UDD2</accession>
<feature type="domain" description="Uroporphyrinogen decarboxylase (URO-D)" evidence="1">
    <location>
        <begin position="54"/>
        <end position="307"/>
    </location>
</feature>
<keyword evidence="3" id="KW-1185">Reference proteome</keyword>
<dbReference type="SUPFAM" id="SSF51726">
    <property type="entry name" value="UROD/MetE-like"/>
    <property type="match status" value="1"/>
</dbReference>
<proteinExistence type="predicted"/>
<dbReference type="RefSeq" id="WP_073076010.1">
    <property type="nucleotide sequence ID" value="NZ_FQXV01000001.1"/>
</dbReference>
<dbReference type="PANTHER" id="PTHR47099:SF1">
    <property type="entry name" value="METHYLCOBAMIDE:COM METHYLTRANSFERASE MTBA"/>
    <property type="match status" value="1"/>
</dbReference>
<dbReference type="GO" id="GO:0006779">
    <property type="term" value="P:porphyrin-containing compound biosynthetic process"/>
    <property type="evidence" value="ECO:0007669"/>
    <property type="project" value="InterPro"/>
</dbReference>
<dbReference type="OrthoDB" id="9815759at2"/>
<dbReference type="STRING" id="1123282.SAMN02745823_00468"/>
<name>A0A1M5UDD2_9FIRM</name>
<reference evidence="2 3" key="1">
    <citation type="submission" date="2016-11" db="EMBL/GenBank/DDBJ databases">
        <authorList>
            <person name="Jaros S."/>
            <person name="Januszkiewicz K."/>
            <person name="Wedrychowicz H."/>
        </authorList>
    </citation>
    <scope>NUCLEOTIDE SEQUENCE [LARGE SCALE GENOMIC DNA]</scope>
    <source>
        <strain evidence="2 3">DSM 10068</strain>
    </source>
</reference>
<dbReference type="InterPro" id="IPR000257">
    <property type="entry name" value="Uroporphyrinogen_deCOase"/>
</dbReference>
<protein>
    <submittedName>
        <fullName evidence="2">Uroporphyrinogen decarboxylase (URO-D)</fullName>
    </submittedName>
</protein>
<evidence type="ECO:0000259" key="1">
    <source>
        <dbReference type="Pfam" id="PF01208"/>
    </source>
</evidence>
<evidence type="ECO:0000313" key="2">
    <source>
        <dbReference type="EMBL" id="SHH61075.1"/>
    </source>
</evidence>
<dbReference type="Gene3D" id="3.20.20.210">
    <property type="match status" value="1"/>
</dbReference>
<evidence type="ECO:0000313" key="3">
    <source>
        <dbReference type="Proteomes" id="UP000183995"/>
    </source>
</evidence>
<dbReference type="InterPro" id="IPR038071">
    <property type="entry name" value="UROD/MetE-like_sf"/>
</dbReference>
<dbReference type="Pfam" id="PF01208">
    <property type="entry name" value="URO-D"/>
    <property type="match status" value="1"/>
</dbReference>
<organism evidence="2 3">
    <name type="scientific">Sporobacter termitidis DSM 10068</name>
    <dbReference type="NCBI Taxonomy" id="1123282"/>
    <lineage>
        <taxon>Bacteria</taxon>
        <taxon>Bacillati</taxon>
        <taxon>Bacillota</taxon>
        <taxon>Clostridia</taxon>
        <taxon>Eubacteriales</taxon>
        <taxon>Oscillospiraceae</taxon>
        <taxon>Sporobacter</taxon>
    </lineage>
</organism>
<dbReference type="GO" id="GO:0004853">
    <property type="term" value="F:uroporphyrinogen decarboxylase activity"/>
    <property type="evidence" value="ECO:0007669"/>
    <property type="project" value="InterPro"/>
</dbReference>
<dbReference type="EMBL" id="FQXV01000001">
    <property type="protein sequence ID" value="SHH61075.1"/>
    <property type="molecule type" value="Genomic_DNA"/>
</dbReference>
<dbReference type="InterPro" id="IPR052024">
    <property type="entry name" value="Methanogen_methyltrans"/>
</dbReference>
<dbReference type="AlphaFoldDB" id="A0A1M5UDD2"/>
<gene>
    <name evidence="2" type="ORF">SAMN02745823_00468</name>
</gene>